<dbReference type="RefSeq" id="WP_215234622.1">
    <property type="nucleotide sequence ID" value="NZ_CAJRAU010000004.1"/>
</dbReference>
<keyword evidence="2" id="KW-1185">Reference proteome</keyword>
<evidence type="ECO:0000313" key="1">
    <source>
        <dbReference type="EMBL" id="CAG5070987.1"/>
    </source>
</evidence>
<gene>
    <name evidence="1" type="ORF">DYBT9623_03308</name>
</gene>
<organism evidence="1 2">
    <name type="scientific">Dyadobacter linearis</name>
    <dbReference type="NCBI Taxonomy" id="2823330"/>
    <lineage>
        <taxon>Bacteria</taxon>
        <taxon>Pseudomonadati</taxon>
        <taxon>Bacteroidota</taxon>
        <taxon>Cytophagia</taxon>
        <taxon>Cytophagales</taxon>
        <taxon>Spirosomataceae</taxon>
        <taxon>Dyadobacter</taxon>
    </lineage>
</organism>
<proteinExistence type="predicted"/>
<dbReference type="Proteomes" id="UP000679725">
    <property type="component" value="Unassembled WGS sequence"/>
</dbReference>
<protein>
    <submittedName>
        <fullName evidence="1">Uncharacterized protein</fullName>
    </submittedName>
</protein>
<accession>A0ABM8USS3</accession>
<comment type="caution">
    <text evidence="1">The sequence shown here is derived from an EMBL/GenBank/DDBJ whole genome shotgun (WGS) entry which is preliminary data.</text>
</comment>
<name>A0ABM8USS3_9BACT</name>
<dbReference type="EMBL" id="CAJRAU010000004">
    <property type="protein sequence ID" value="CAG5070987.1"/>
    <property type="molecule type" value="Genomic_DNA"/>
</dbReference>
<evidence type="ECO:0000313" key="2">
    <source>
        <dbReference type="Proteomes" id="UP000679725"/>
    </source>
</evidence>
<reference evidence="1 2" key="1">
    <citation type="submission" date="2021-04" db="EMBL/GenBank/DDBJ databases">
        <authorList>
            <person name="Rodrigo-Torres L."/>
            <person name="Arahal R. D."/>
            <person name="Lucena T."/>
        </authorList>
    </citation>
    <scope>NUCLEOTIDE SEQUENCE [LARGE SCALE GENOMIC DNA]</scope>
    <source>
        <strain evidence="1 2">CECT 9623</strain>
    </source>
</reference>
<sequence length="138" mass="15530">MDAKKFTGREGQLISAEQALEIINPHLDRERDILGRGDNFVKAEFFGLHTFKDLISLYEESCVGFRVYYGVRDEEDNSIDEKFVASRRNEIKPTPRLVIVPVDARGNDLTKTARLGGMKDMAAEKEAMVGGPVCPRHC</sequence>